<evidence type="ECO:0000313" key="2">
    <source>
        <dbReference type="EMBL" id="QBN19545.1"/>
    </source>
</evidence>
<protein>
    <submittedName>
        <fullName evidence="2">PorT family protein</fullName>
    </submittedName>
</protein>
<dbReference type="InterPro" id="IPR025665">
    <property type="entry name" value="Beta-barrel_OMP_2"/>
</dbReference>
<dbReference type="Proteomes" id="UP000291124">
    <property type="component" value="Chromosome"/>
</dbReference>
<dbReference type="RefSeq" id="WP_133277062.1">
    <property type="nucleotide sequence ID" value="NZ_CP037933.1"/>
</dbReference>
<keyword evidence="3" id="KW-1185">Reference proteome</keyword>
<reference evidence="3" key="1">
    <citation type="submission" date="2019-03" db="EMBL/GenBank/DDBJ databases">
        <title>Flavobacterium sp.</title>
        <authorList>
            <person name="Kim H."/>
        </authorList>
    </citation>
    <scope>NUCLEOTIDE SEQUENCE [LARGE SCALE GENOMIC DNA]</scope>
    <source>
        <strain evidence="3">GS13</strain>
    </source>
</reference>
<accession>A0A4P6YFJ9</accession>
<evidence type="ECO:0000313" key="3">
    <source>
        <dbReference type="Proteomes" id="UP000291124"/>
    </source>
</evidence>
<name>A0A4P6YFJ9_9FLAO</name>
<organism evidence="2 3">
    <name type="scientific">Flavobacterium nackdongense</name>
    <dbReference type="NCBI Taxonomy" id="2547394"/>
    <lineage>
        <taxon>Bacteria</taxon>
        <taxon>Pseudomonadati</taxon>
        <taxon>Bacteroidota</taxon>
        <taxon>Flavobacteriia</taxon>
        <taxon>Flavobacteriales</taxon>
        <taxon>Flavobacteriaceae</taxon>
        <taxon>Flavobacterium</taxon>
    </lineage>
</organism>
<dbReference type="AlphaFoldDB" id="A0A4P6YFJ9"/>
<dbReference type="OrthoDB" id="959017at2"/>
<gene>
    <name evidence="2" type="ORF">E1750_12295</name>
</gene>
<dbReference type="KEGG" id="fnk:E1750_12295"/>
<dbReference type="Pfam" id="PF13568">
    <property type="entry name" value="OMP_b-brl_2"/>
    <property type="match status" value="1"/>
</dbReference>
<sequence>MRVALGFFLFILILPVFSQEKTNLEDAPKIKIDSLYREDQFYFSFALNTLQNKPAGLSQDKFSAGFSTGFLRDFPINKNRTISIAPGIGLAYNNYNQNLKISESNQISVYSIIESEVDFDRNRFSQLLVEMPIEFRWRTSTYESHKFWRVYAGFKVGYLLYDKSIFKDASDKFVVDNNEDFNKFQYGTYIAAGYNSINIFAYYGLNALFQNAKTATETIDMNALNVGIMFYIL</sequence>
<evidence type="ECO:0000259" key="1">
    <source>
        <dbReference type="Pfam" id="PF13568"/>
    </source>
</evidence>
<dbReference type="EMBL" id="CP037933">
    <property type="protein sequence ID" value="QBN19545.1"/>
    <property type="molecule type" value="Genomic_DNA"/>
</dbReference>
<feature type="domain" description="Outer membrane protein beta-barrel" evidence="1">
    <location>
        <begin position="18"/>
        <end position="209"/>
    </location>
</feature>
<proteinExistence type="predicted"/>